<organism evidence="4 5">
    <name type="scientific">Adiantum capillus-veneris</name>
    <name type="common">Maidenhair fern</name>
    <dbReference type="NCBI Taxonomy" id="13818"/>
    <lineage>
        <taxon>Eukaryota</taxon>
        <taxon>Viridiplantae</taxon>
        <taxon>Streptophyta</taxon>
        <taxon>Embryophyta</taxon>
        <taxon>Tracheophyta</taxon>
        <taxon>Polypodiopsida</taxon>
        <taxon>Polypodiidae</taxon>
        <taxon>Polypodiales</taxon>
        <taxon>Pteridineae</taxon>
        <taxon>Pteridaceae</taxon>
        <taxon>Vittarioideae</taxon>
        <taxon>Adiantum</taxon>
    </lineage>
</organism>
<evidence type="ECO:0000313" key="5">
    <source>
        <dbReference type="Proteomes" id="UP000886520"/>
    </source>
</evidence>
<dbReference type="AlphaFoldDB" id="A0A9D4V7P8"/>
<dbReference type="PROSITE" id="PS51375">
    <property type="entry name" value="PPR"/>
    <property type="match status" value="1"/>
</dbReference>
<evidence type="ECO:0000256" key="2">
    <source>
        <dbReference type="PROSITE-ProRule" id="PRU00708"/>
    </source>
</evidence>
<feature type="region of interest" description="Disordered" evidence="3">
    <location>
        <begin position="131"/>
        <end position="180"/>
    </location>
</feature>
<dbReference type="Pfam" id="PF13812">
    <property type="entry name" value="PPR_3"/>
    <property type="match status" value="2"/>
</dbReference>
<dbReference type="Pfam" id="PF01535">
    <property type="entry name" value="PPR"/>
    <property type="match status" value="1"/>
</dbReference>
<dbReference type="InterPro" id="IPR002885">
    <property type="entry name" value="PPR_rpt"/>
</dbReference>
<reference evidence="4" key="1">
    <citation type="submission" date="2021-01" db="EMBL/GenBank/DDBJ databases">
        <title>Adiantum capillus-veneris genome.</title>
        <authorList>
            <person name="Fang Y."/>
            <person name="Liao Q."/>
        </authorList>
    </citation>
    <scope>NUCLEOTIDE SEQUENCE</scope>
    <source>
        <strain evidence="4">H3</strain>
        <tissue evidence="4">Leaf</tissue>
    </source>
</reference>
<feature type="compositionally biased region" description="Polar residues" evidence="3">
    <location>
        <begin position="170"/>
        <end position="180"/>
    </location>
</feature>
<dbReference type="GO" id="GO:0003729">
    <property type="term" value="F:mRNA binding"/>
    <property type="evidence" value="ECO:0007669"/>
    <property type="project" value="UniProtKB-ARBA"/>
</dbReference>
<accession>A0A9D4V7P8</accession>
<proteinExistence type="predicted"/>
<keyword evidence="5" id="KW-1185">Reference proteome</keyword>
<dbReference type="EMBL" id="JABFUD020000004">
    <property type="protein sequence ID" value="KAI5080472.1"/>
    <property type="molecule type" value="Genomic_DNA"/>
</dbReference>
<dbReference type="GO" id="GO:0005739">
    <property type="term" value="C:mitochondrion"/>
    <property type="evidence" value="ECO:0007669"/>
    <property type="project" value="TreeGrafter"/>
</dbReference>
<evidence type="ECO:0008006" key="6">
    <source>
        <dbReference type="Google" id="ProtNLM"/>
    </source>
</evidence>
<evidence type="ECO:0000313" key="4">
    <source>
        <dbReference type="EMBL" id="KAI5080472.1"/>
    </source>
</evidence>
<dbReference type="PANTHER" id="PTHR45717">
    <property type="entry name" value="OS12G0527900 PROTEIN"/>
    <property type="match status" value="1"/>
</dbReference>
<dbReference type="Proteomes" id="UP000886520">
    <property type="component" value="Chromosome 4"/>
</dbReference>
<dbReference type="InterPro" id="IPR011990">
    <property type="entry name" value="TPR-like_helical_dom_sf"/>
</dbReference>
<evidence type="ECO:0000256" key="3">
    <source>
        <dbReference type="SAM" id="MobiDB-lite"/>
    </source>
</evidence>
<evidence type="ECO:0000256" key="1">
    <source>
        <dbReference type="ARBA" id="ARBA00022737"/>
    </source>
</evidence>
<dbReference type="OrthoDB" id="1890565at2759"/>
<feature type="repeat" description="PPR" evidence="2">
    <location>
        <begin position="324"/>
        <end position="358"/>
    </location>
</feature>
<name>A0A9D4V7P8_ADICA</name>
<gene>
    <name evidence="4" type="ORF">GOP47_0003655</name>
</gene>
<dbReference type="PANTHER" id="PTHR45717:SF15">
    <property type="entry name" value="AGL218WP"/>
    <property type="match status" value="1"/>
</dbReference>
<comment type="caution">
    <text evidence="4">The sequence shown here is derived from an EMBL/GenBank/DDBJ whole genome shotgun (WGS) entry which is preliminary data.</text>
</comment>
<feature type="compositionally biased region" description="Low complexity" evidence="3">
    <location>
        <begin position="137"/>
        <end position="150"/>
    </location>
</feature>
<sequence>MGGLKKLEHGWRLLRAKYPQVLRPLASQAFHNLQGCQQRQLKLSFMVEERQTWESNSCRSKLGGVLCNHTLSARLSSSKGSLFASKGYVFKRGLVTQSGYDDDEDLEIELPNASMSDSDLTDVSSANEDIVDRSAGKQQQQKPKSTSSTQLHHADEIDDSDSDEFMVSSPLDTASENLTVGTTDQRRPLWRRLEEASAGRTASLLKDVWDEWTAEGNSLSRADIVYTITILRKRRRYWRALEVSDWVMREKPFELNDMDFGVRVELIAKLQGANKAADYFATIPKVFQTSMVYSILLTAYVEQNKEKEAVSLLRKVEKFGLDHRTYMYNQLMYLYKKNGLMTGVAEVLKTMEEKNVEPDIYTYNLILDVRARKGDVSGMELVMVRIEEDDKVEPDAATFSLLAKGYLVAGLPEKAGEVVEKVAQSPFRKKRIVNLSLLRLYGSLGKQDQLERVWGLVNEGPRVGSADYIAMIRSLGKVGNSCRAEDIFEEMEEKIGSLSVHHYNALLSVYASLGRTQKGESLLKQLAKARLHANSLTYHELVLMYLKAGQEHKAMEVLSIAQKASQTSIRKRPMYSTYQAILDWCAEKGDVKRAEKVIKDLKSAGYSCAYRSYIVLLKAYENGAMSPYGFLDRLRADNIVPNQLIRKQLKMLDGT</sequence>
<dbReference type="NCBIfam" id="TIGR00756">
    <property type="entry name" value="PPR"/>
    <property type="match status" value="2"/>
</dbReference>
<keyword evidence="1" id="KW-0677">Repeat</keyword>
<dbReference type="Gene3D" id="1.25.40.10">
    <property type="entry name" value="Tetratricopeptide repeat domain"/>
    <property type="match status" value="4"/>
</dbReference>
<protein>
    <recommendedName>
        <fullName evidence="6">Pentatricopeptide repeat-containing protein</fullName>
    </recommendedName>
</protein>